<proteinExistence type="predicted"/>
<dbReference type="Gene3D" id="3.55.40.20">
    <property type="entry name" value="Iron/manganese superoxide dismutase, C-terminal domain"/>
    <property type="match status" value="1"/>
</dbReference>
<dbReference type="OrthoDB" id="275227at2759"/>
<dbReference type="SUPFAM" id="SSF46609">
    <property type="entry name" value="Fe,Mn superoxide dismutase (SOD), N-terminal domain"/>
    <property type="match status" value="1"/>
</dbReference>
<feature type="region of interest" description="Disordered" evidence="1">
    <location>
        <begin position="221"/>
        <end position="283"/>
    </location>
</feature>
<name>A0A9P5N3X8_9AGAM</name>
<reference evidence="2" key="2">
    <citation type="journal article" date="2020" name="Nat. Commun.">
        <title>Large-scale genome sequencing of mycorrhizal fungi provides insights into the early evolution of symbiotic traits.</title>
        <authorList>
            <person name="Miyauchi S."/>
            <person name="Kiss E."/>
            <person name="Kuo A."/>
            <person name="Drula E."/>
            <person name="Kohler A."/>
            <person name="Sanchez-Garcia M."/>
            <person name="Morin E."/>
            <person name="Andreopoulos B."/>
            <person name="Barry K.W."/>
            <person name="Bonito G."/>
            <person name="Buee M."/>
            <person name="Carver A."/>
            <person name="Chen C."/>
            <person name="Cichocki N."/>
            <person name="Clum A."/>
            <person name="Culley D."/>
            <person name="Crous P.W."/>
            <person name="Fauchery L."/>
            <person name="Girlanda M."/>
            <person name="Hayes R.D."/>
            <person name="Keri Z."/>
            <person name="LaButti K."/>
            <person name="Lipzen A."/>
            <person name="Lombard V."/>
            <person name="Magnuson J."/>
            <person name="Maillard F."/>
            <person name="Murat C."/>
            <person name="Nolan M."/>
            <person name="Ohm R.A."/>
            <person name="Pangilinan J."/>
            <person name="Pereira M.F."/>
            <person name="Perotto S."/>
            <person name="Peter M."/>
            <person name="Pfister S."/>
            <person name="Riley R."/>
            <person name="Sitrit Y."/>
            <person name="Stielow J.B."/>
            <person name="Szollosi G."/>
            <person name="Zifcakova L."/>
            <person name="Stursova M."/>
            <person name="Spatafora J.W."/>
            <person name="Tedersoo L."/>
            <person name="Vaario L.M."/>
            <person name="Yamada A."/>
            <person name="Yan M."/>
            <person name="Wang P."/>
            <person name="Xu J."/>
            <person name="Bruns T."/>
            <person name="Baldrian P."/>
            <person name="Vilgalys R."/>
            <person name="Dunand C."/>
            <person name="Henrissat B."/>
            <person name="Grigoriev I.V."/>
            <person name="Hibbett D."/>
            <person name="Nagy L.G."/>
            <person name="Martin F.M."/>
        </authorList>
    </citation>
    <scope>NUCLEOTIDE SEQUENCE</scope>
    <source>
        <strain evidence="2">Prilba</strain>
    </source>
</reference>
<dbReference type="AlphaFoldDB" id="A0A9P5N3X8"/>
<organism evidence="2 3">
    <name type="scientific">Russula ochroleuca</name>
    <dbReference type="NCBI Taxonomy" id="152965"/>
    <lineage>
        <taxon>Eukaryota</taxon>
        <taxon>Fungi</taxon>
        <taxon>Dikarya</taxon>
        <taxon>Basidiomycota</taxon>
        <taxon>Agaricomycotina</taxon>
        <taxon>Agaricomycetes</taxon>
        <taxon>Russulales</taxon>
        <taxon>Russulaceae</taxon>
        <taxon>Russula</taxon>
    </lineage>
</organism>
<comment type="caution">
    <text evidence="2">The sequence shown here is derived from an EMBL/GenBank/DDBJ whole genome shotgun (WGS) entry which is preliminary data.</text>
</comment>
<reference evidence="2" key="1">
    <citation type="submission" date="2019-10" db="EMBL/GenBank/DDBJ databases">
        <authorList>
            <consortium name="DOE Joint Genome Institute"/>
            <person name="Kuo A."/>
            <person name="Miyauchi S."/>
            <person name="Kiss E."/>
            <person name="Drula E."/>
            <person name="Kohler A."/>
            <person name="Sanchez-Garcia M."/>
            <person name="Andreopoulos B."/>
            <person name="Barry K.W."/>
            <person name="Bonito G."/>
            <person name="Buee M."/>
            <person name="Carver A."/>
            <person name="Chen C."/>
            <person name="Cichocki N."/>
            <person name="Clum A."/>
            <person name="Culley D."/>
            <person name="Crous P.W."/>
            <person name="Fauchery L."/>
            <person name="Girlanda M."/>
            <person name="Hayes R."/>
            <person name="Keri Z."/>
            <person name="LaButti K."/>
            <person name="Lipzen A."/>
            <person name="Lombard V."/>
            <person name="Magnuson J."/>
            <person name="Maillard F."/>
            <person name="Morin E."/>
            <person name="Murat C."/>
            <person name="Nolan M."/>
            <person name="Ohm R."/>
            <person name="Pangilinan J."/>
            <person name="Pereira M."/>
            <person name="Perotto S."/>
            <person name="Peter M."/>
            <person name="Riley R."/>
            <person name="Sitrit Y."/>
            <person name="Stielow B."/>
            <person name="Szollosi G."/>
            <person name="Zifcakova L."/>
            <person name="Stursova M."/>
            <person name="Spatafora J.W."/>
            <person name="Tedersoo L."/>
            <person name="Vaario L.-M."/>
            <person name="Yamada A."/>
            <person name="Yan M."/>
            <person name="Wang P."/>
            <person name="Xu J."/>
            <person name="Bruns T."/>
            <person name="Baldrian P."/>
            <person name="Vilgalys R."/>
            <person name="Henrissat B."/>
            <person name="Grigoriev I.V."/>
            <person name="Hibbett D."/>
            <person name="Nagy L.G."/>
            <person name="Martin F.M."/>
        </authorList>
    </citation>
    <scope>NUCLEOTIDE SEQUENCE</scope>
    <source>
        <strain evidence="2">Prilba</strain>
    </source>
</reference>
<evidence type="ECO:0000313" key="3">
    <source>
        <dbReference type="Proteomes" id="UP000759537"/>
    </source>
</evidence>
<dbReference type="PANTHER" id="PTHR43595">
    <property type="entry name" value="37S RIBOSOMAL PROTEIN S26, MITOCHONDRIAL"/>
    <property type="match status" value="1"/>
</dbReference>
<dbReference type="GO" id="GO:0005737">
    <property type="term" value="C:cytoplasm"/>
    <property type="evidence" value="ECO:0007669"/>
    <property type="project" value="TreeGrafter"/>
</dbReference>
<accession>A0A9P5N3X8</accession>
<dbReference type="Proteomes" id="UP000759537">
    <property type="component" value="Unassembled WGS sequence"/>
</dbReference>
<evidence type="ECO:0000313" key="2">
    <source>
        <dbReference type="EMBL" id="KAF8485336.1"/>
    </source>
</evidence>
<dbReference type="InterPro" id="IPR036314">
    <property type="entry name" value="SOD_C_sf"/>
</dbReference>
<dbReference type="InterPro" id="IPR036324">
    <property type="entry name" value="Mn/Fe_SOD_N_sf"/>
</dbReference>
<dbReference type="PANTHER" id="PTHR43595:SF2">
    <property type="entry name" value="SMALL RIBOSOMAL SUBUNIT PROTEIN MS42"/>
    <property type="match status" value="1"/>
</dbReference>
<evidence type="ECO:0008006" key="4">
    <source>
        <dbReference type="Google" id="ProtNLM"/>
    </source>
</evidence>
<feature type="compositionally biased region" description="Pro residues" evidence="1">
    <location>
        <begin position="258"/>
        <end position="272"/>
    </location>
</feature>
<gene>
    <name evidence="2" type="ORF">DFH94DRAFT_689695</name>
</gene>
<dbReference type="EMBL" id="WHVB01000003">
    <property type="protein sequence ID" value="KAF8485336.1"/>
    <property type="molecule type" value="Genomic_DNA"/>
</dbReference>
<sequence>MHCLARSLATAAGCSKTASAATRLAANWQRSAVVRSTLLPWSTSRRTIHVRVPLSYKVEDGMGDFLPPAGLKVIAEDYQQGLLDRLNEQVKGTNLENMSVAQIVISTAPHESQTLAFTYSSLALNNSFFLHHLKPPTKTSPNHEAALSLKWVNAEQTQSLGGVIDAQMGSLQDLKTYMMAAATGMLSSNGFIWLVTDALGRLGVIATYGAGTLLVNERRQSLSPDGSTEFGGVYVPAETPAPRQTQTHPATSPASGLTPPPTSTSPPTPPGARPLSTSTFVRGPADGVARPANVWLPMSSSGFAGTGGNGTTLGVSLPDGPPAPTSLDTLGQTLYPLFCVSVYEHTWMAGGYGVWGRETYLERFWSCLDWAAVKEAYTLYALRGAKRYL</sequence>
<keyword evidence="3" id="KW-1185">Reference proteome</keyword>
<protein>
    <recommendedName>
        <fullName evidence="4">Manganese/iron superoxide dismutase C-terminal domain-containing protein</fullName>
    </recommendedName>
</protein>
<evidence type="ECO:0000256" key="1">
    <source>
        <dbReference type="SAM" id="MobiDB-lite"/>
    </source>
</evidence>
<dbReference type="SUPFAM" id="SSF54719">
    <property type="entry name" value="Fe,Mn superoxide dismutase (SOD), C-terminal domain"/>
    <property type="match status" value="1"/>
</dbReference>